<feature type="compositionally biased region" description="Basic and acidic residues" evidence="1">
    <location>
        <begin position="15"/>
        <end position="29"/>
    </location>
</feature>
<proteinExistence type="predicted"/>
<accession>A0A0C9RHK5</accession>
<evidence type="ECO:0000256" key="1">
    <source>
        <dbReference type="SAM" id="MobiDB-lite"/>
    </source>
</evidence>
<dbReference type="AlphaFoldDB" id="A0A0C9RHK5"/>
<feature type="compositionally biased region" description="Polar residues" evidence="1">
    <location>
        <begin position="123"/>
        <end position="134"/>
    </location>
</feature>
<reference evidence="2" key="1">
    <citation type="submission" date="2015-01" db="EMBL/GenBank/DDBJ databases">
        <title>Transcriptome Assembly of Fopius arisanus.</title>
        <authorList>
            <person name="Geib S."/>
        </authorList>
    </citation>
    <scope>NUCLEOTIDE SEQUENCE</scope>
</reference>
<protein>
    <submittedName>
        <fullName evidence="2">Uncharacterized protein</fullName>
    </submittedName>
</protein>
<organism evidence="2">
    <name type="scientific">Fopius arisanus</name>
    <dbReference type="NCBI Taxonomy" id="64838"/>
    <lineage>
        <taxon>Eukaryota</taxon>
        <taxon>Metazoa</taxon>
        <taxon>Ecdysozoa</taxon>
        <taxon>Arthropoda</taxon>
        <taxon>Hexapoda</taxon>
        <taxon>Insecta</taxon>
        <taxon>Pterygota</taxon>
        <taxon>Neoptera</taxon>
        <taxon>Endopterygota</taxon>
        <taxon>Hymenoptera</taxon>
        <taxon>Apocrita</taxon>
        <taxon>Ichneumonoidea</taxon>
        <taxon>Braconidae</taxon>
        <taxon>Opiinae</taxon>
        <taxon>Fopius</taxon>
    </lineage>
</organism>
<name>A0A0C9RHK5_9HYME</name>
<feature type="compositionally biased region" description="Basic and acidic residues" evidence="1">
    <location>
        <begin position="55"/>
        <end position="81"/>
    </location>
</feature>
<sequence>MSWYRKSNKINTNTIREEDWTGHFKHLLEAEEGSGEENRSEERRAEEEAQEEEEGTRHPGDEGEERGNEGVEQEEQTRELDAQIEDEEVNRAIRDMKNRKAAGEDQIRAESLKNLPKERQKGANRNSETTTENR</sequence>
<feature type="region of interest" description="Disordered" evidence="1">
    <location>
        <begin position="1"/>
        <end position="134"/>
    </location>
</feature>
<gene>
    <name evidence="2" type="ORF">g.48471</name>
</gene>
<evidence type="ECO:0000313" key="2">
    <source>
        <dbReference type="EMBL" id="JAG76178.1"/>
    </source>
</evidence>
<feature type="compositionally biased region" description="Basic and acidic residues" evidence="1">
    <location>
        <begin position="36"/>
        <end position="47"/>
    </location>
</feature>
<feature type="compositionally biased region" description="Basic and acidic residues" evidence="1">
    <location>
        <begin position="89"/>
        <end position="121"/>
    </location>
</feature>
<dbReference type="EMBL" id="GBYB01006411">
    <property type="protein sequence ID" value="JAG76178.1"/>
    <property type="molecule type" value="Transcribed_RNA"/>
</dbReference>